<dbReference type="GO" id="GO:0030889">
    <property type="term" value="P:negative regulation of B cell proliferation"/>
    <property type="evidence" value="ECO:0007669"/>
    <property type="project" value="Ensembl"/>
</dbReference>
<accession>A0A8D0HF06</accession>
<dbReference type="GO" id="GO:0045579">
    <property type="term" value="P:positive regulation of B cell differentiation"/>
    <property type="evidence" value="ECO:0007669"/>
    <property type="project" value="Ensembl"/>
</dbReference>
<dbReference type="GO" id="GO:0045953">
    <property type="term" value="P:negative regulation of natural killer cell mediated cytotoxicity"/>
    <property type="evidence" value="ECO:0007669"/>
    <property type="project" value="Ensembl"/>
</dbReference>
<evidence type="ECO:0000313" key="15">
    <source>
        <dbReference type="Ensembl" id="ENSSPUP00000018832.1"/>
    </source>
</evidence>
<feature type="domain" description="SH2" evidence="14">
    <location>
        <begin position="5"/>
        <end position="90"/>
    </location>
</feature>
<dbReference type="SUPFAM" id="SSF55550">
    <property type="entry name" value="SH2 domain"/>
    <property type="match status" value="1"/>
</dbReference>
<evidence type="ECO:0000259" key="14">
    <source>
        <dbReference type="PROSITE" id="PS50001"/>
    </source>
</evidence>
<reference evidence="15" key="1">
    <citation type="submission" date="2025-08" db="UniProtKB">
        <authorList>
            <consortium name="Ensembl"/>
        </authorList>
    </citation>
    <scope>IDENTIFICATION</scope>
</reference>
<keyword evidence="7" id="KW-0378">Hydrolase</keyword>
<keyword evidence="6" id="KW-0597">Phosphoprotein</keyword>
<comment type="subcellular location">
    <subcellularLocation>
        <location evidence="2">Cytoplasm</location>
        <location evidence="2">Cytoskeleton</location>
    </subcellularLocation>
    <subcellularLocation>
        <location evidence="1">Membrane</location>
        <topology evidence="1">Peripheral membrane protein</topology>
    </subcellularLocation>
</comment>
<dbReference type="PROSITE" id="PS50001">
    <property type="entry name" value="SH2"/>
    <property type="match status" value="1"/>
</dbReference>
<feature type="compositionally biased region" description="Polar residues" evidence="13">
    <location>
        <begin position="1067"/>
        <end position="1076"/>
    </location>
</feature>
<dbReference type="GO" id="GO:0004445">
    <property type="term" value="F:inositol-polyphosphate 5-phosphatase activity"/>
    <property type="evidence" value="ECO:0007669"/>
    <property type="project" value="Ensembl"/>
</dbReference>
<dbReference type="InterPro" id="IPR057510">
    <property type="entry name" value="C2_SHIP1-2_first"/>
</dbReference>
<keyword evidence="16" id="KW-1185">Reference proteome</keyword>
<dbReference type="Pfam" id="PF22669">
    <property type="entry name" value="Exo_endo_phos2"/>
    <property type="match status" value="1"/>
</dbReference>
<evidence type="ECO:0000256" key="12">
    <source>
        <dbReference type="PROSITE-ProRule" id="PRU00191"/>
    </source>
</evidence>
<organism evidence="15 16">
    <name type="scientific">Sphenodon punctatus</name>
    <name type="common">Tuatara</name>
    <name type="synonym">Hatteria punctata</name>
    <dbReference type="NCBI Taxonomy" id="8508"/>
    <lineage>
        <taxon>Eukaryota</taxon>
        <taxon>Metazoa</taxon>
        <taxon>Chordata</taxon>
        <taxon>Craniata</taxon>
        <taxon>Vertebrata</taxon>
        <taxon>Euteleostomi</taxon>
        <taxon>Lepidosauria</taxon>
        <taxon>Sphenodontia</taxon>
        <taxon>Sphenodontidae</taxon>
        <taxon>Sphenodon</taxon>
    </lineage>
</organism>
<dbReference type="GO" id="GO:0034485">
    <property type="term" value="F:phosphatidylinositol-3,4,5-trisphosphate 5-phosphatase activity"/>
    <property type="evidence" value="ECO:0007669"/>
    <property type="project" value="UniProtKB-EC"/>
</dbReference>
<dbReference type="GO" id="GO:0045779">
    <property type="term" value="P:negative regulation of bone resorption"/>
    <property type="evidence" value="ECO:0007669"/>
    <property type="project" value="Ensembl"/>
</dbReference>
<dbReference type="GO" id="GO:0042267">
    <property type="term" value="P:natural killer cell mediated cytotoxicity"/>
    <property type="evidence" value="ECO:0007669"/>
    <property type="project" value="Ensembl"/>
</dbReference>
<feature type="region of interest" description="Disordered" evidence="13">
    <location>
        <begin position="868"/>
        <end position="938"/>
    </location>
</feature>
<dbReference type="GO" id="GO:0016064">
    <property type="term" value="P:immunoglobulin mediated immune response"/>
    <property type="evidence" value="ECO:0007669"/>
    <property type="project" value="Ensembl"/>
</dbReference>
<feature type="compositionally biased region" description="Polar residues" evidence="13">
    <location>
        <begin position="1005"/>
        <end position="1014"/>
    </location>
</feature>
<feature type="compositionally biased region" description="Polar residues" evidence="13">
    <location>
        <begin position="906"/>
        <end position="937"/>
    </location>
</feature>
<dbReference type="PRINTS" id="PR00401">
    <property type="entry name" value="SH2DOMAIN"/>
</dbReference>
<dbReference type="GO" id="GO:0046856">
    <property type="term" value="P:phosphatidylinositol dephosphorylation"/>
    <property type="evidence" value="ECO:0007669"/>
    <property type="project" value="InterPro"/>
</dbReference>
<dbReference type="GO" id="GO:0016020">
    <property type="term" value="C:membrane"/>
    <property type="evidence" value="ECO:0007669"/>
    <property type="project" value="UniProtKB-SubCell"/>
</dbReference>
<dbReference type="InterPro" id="IPR000300">
    <property type="entry name" value="IPPc"/>
</dbReference>
<dbReference type="GO" id="GO:0032715">
    <property type="term" value="P:negative regulation of interleukin-6 production"/>
    <property type="evidence" value="ECO:0007669"/>
    <property type="project" value="Ensembl"/>
</dbReference>
<evidence type="ECO:0000256" key="6">
    <source>
        <dbReference type="ARBA" id="ARBA00022553"/>
    </source>
</evidence>
<dbReference type="Gene3D" id="3.60.10.10">
    <property type="entry name" value="Endonuclease/exonuclease/phosphatase"/>
    <property type="match status" value="1"/>
</dbReference>
<keyword evidence="11" id="KW-0206">Cytoskeleton</keyword>
<keyword evidence="10" id="KW-0472">Membrane</keyword>
<dbReference type="GO" id="GO:0045659">
    <property type="term" value="P:negative regulation of neutrophil differentiation"/>
    <property type="evidence" value="ECO:0007669"/>
    <property type="project" value="Ensembl"/>
</dbReference>
<dbReference type="GO" id="GO:0005829">
    <property type="term" value="C:cytosol"/>
    <property type="evidence" value="ECO:0007669"/>
    <property type="project" value="Ensembl"/>
</dbReference>
<evidence type="ECO:0000256" key="7">
    <source>
        <dbReference type="ARBA" id="ARBA00022801"/>
    </source>
</evidence>
<evidence type="ECO:0000256" key="13">
    <source>
        <dbReference type="SAM" id="MobiDB-lite"/>
    </source>
</evidence>
<dbReference type="SMART" id="SM00128">
    <property type="entry name" value="IPPc"/>
    <property type="match status" value="1"/>
</dbReference>
<dbReference type="FunFam" id="3.60.10.10:FF:000005">
    <property type="entry name" value="phosphatidylinositol 3,4,5-trisphosphate 5-phosphatase 1"/>
    <property type="match status" value="1"/>
</dbReference>
<reference evidence="15" key="2">
    <citation type="submission" date="2025-09" db="UniProtKB">
        <authorList>
            <consortium name="Ensembl"/>
        </authorList>
    </citation>
    <scope>IDENTIFICATION</scope>
</reference>
<evidence type="ECO:0000256" key="2">
    <source>
        <dbReference type="ARBA" id="ARBA00004245"/>
    </source>
</evidence>
<dbReference type="GO" id="GO:0045648">
    <property type="term" value="P:positive regulation of erythrocyte differentiation"/>
    <property type="evidence" value="ECO:0007669"/>
    <property type="project" value="Ensembl"/>
</dbReference>
<name>A0A8D0HF06_SPHPU</name>
<dbReference type="InterPro" id="IPR000980">
    <property type="entry name" value="SH2"/>
</dbReference>
<dbReference type="Ensembl" id="ENSSPUT00000020058.1">
    <property type="protein sequence ID" value="ENSSPUP00000018832.1"/>
    <property type="gene ID" value="ENSSPUG00000014342.1"/>
</dbReference>
<dbReference type="GO" id="GO:0045656">
    <property type="term" value="P:negative regulation of monocyte differentiation"/>
    <property type="evidence" value="ECO:0007669"/>
    <property type="project" value="Ensembl"/>
</dbReference>
<keyword evidence="5" id="KW-0963">Cytoplasm</keyword>
<dbReference type="InterPro" id="IPR057509">
    <property type="entry name" value="C2_SHIP1-2_2nd"/>
</dbReference>
<dbReference type="EC" id="3.1.3.86" evidence="4"/>
<evidence type="ECO:0000256" key="9">
    <source>
        <dbReference type="ARBA" id="ARBA00022999"/>
    </source>
</evidence>
<dbReference type="InterPro" id="IPR036860">
    <property type="entry name" value="SH2_dom_sf"/>
</dbReference>
<dbReference type="GO" id="GO:0005856">
    <property type="term" value="C:cytoskeleton"/>
    <property type="evidence" value="ECO:0007669"/>
    <property type="project" value="UniProtKB-SubCell"/>
</dbReference>
<feature type="compositionally biased region" description="Polar residues" evidence="13">
    <location>
        <begin position="990"/>
        <end position="999"/>
    </location>
</feature>
<dbReference type="GO" id="GO:0035556">
    <property type="term" value="P:intracellular signal transduction"/>
    <property type="evidence" value="ECO:0007669"/>
    <property type="project" value="Ensembl"/>
</dbReference>
<evidence type="ECO:0000256" key="3">
    <source>
        <dbReference type="ARBA" id="ARBA00008734"/>
    </source>
</evidence>
<dbReference type="PANTHER" id="PTHR46051">
    <property type="entry name" value="SH2 DOMAIN-CONTAINING PROTEIN"/>
    <property type="match status" value="1"/>
</dbReference>
<comment type="similarity">
    <text evidence="3">Belongs to the inositol 1,4,5-trisphosphate 5-phosphatase family.</text>
</comment>
<evidence type="ECO:0000313" key="16">
    <source>
        <dbReference type="Proteomes" id="UP000694392"/>
    </source>
</evidence>
<dbReference type="GO" id="GO:0008340">
    <property type="term" value="P:determination of adult lifespan"/>
    <property type="evidence" value="ECO:0007669"/>
    <property type="project" value="Ensembl"/>
</dbReference>
<dbReference type="SUPFAM" id="SSF56219">
    <property type="entry name" value="DNase I-like"/>
    <property type="match status" value="1"/>
</dbReference>
<dbReference type="Pfam" id="PF24150">
    <property type="entry name" value="C2_SHIP1-2_first"/>
    <property type="match status" value="1"/>
</dbReference>
<dbReference type="GO" id="GO:0009968">
    <property type="term" value="P:negative regulation of signal transduction"/>
    <property type="evidence" value="ECO:0007669"/>
    <property type="project" value="Ensembl"/>
</dbReference>
<evidence type="ECO:0000256" key="11">
    <source>
        <dbReference type="ARBA" id="ARBA00023212"/>
    </source>
</evidence>
<dbReference type="PANTHER" id="PTHR46051:SF3">
    <property type="entry name" value="PHOSPHATIDYLINOSITOL 3,4,5-TRISPHOSPHATE 5-PHOSPHATASE 1"/>
    <property type="match status" value="1"/>
</dbReference>
<keyword evidence="9 12" id="KW-0727">SH2 domain</keyword>
<feature type="region of interest" description="Disordered" evidence="13">
    <location>
        <begin position="990"/>
        <end position="1022"/>
    </location>
</feature>
<dbReference type="Proteomes" id="UP000694392">
    <property type="component" value="Unplaced"/>
</dbReference>
<evidence type="ECO:0000256" key="4">
    <source>
        <dbReference type="ARBA" id="ARBA00012981"/>
    </source>
</evidence>
<proteinExistence type="inferred from homology"/>
<dbReference type="Pfam" id="PF00017">
    <property type="entry name" value="SH2"/>
    <property type="match status" value="1"/>
</dbReference>
<keyword evidence="8" id="KW-0391">Immunity</keyword>
<evidence type="ECO:0000256" key="10">
    <source>
        <dbReference type="ARBA" id="ARBA00023136"/>
    </source>
</evidence>
<feature type="region of interest" description="Disordered" evidence="13">
    <location>
        <begin position="1037"/>
        <end position="1086"/>
    </location>
</feature>
<dbReference type="SMART" id="SM00252">
    <property type="entry name" value="SH2"/>
    <property type="match status" value="1"/>
</dbReference>
<protein>
    <recommendedName>
        <fullName evidence="4">phosphatidylinositol-3,4,5-trisphosphate 5-phosphatase</fullName>
        <ecNumber evidence="4">3.1.3.86</ecNumber>
    </recommendedName>
</protein>
<dbReference type="GO" id="GO:0043065">
    <property type="term" value="P:positive regulation of apoptotic process"/>
    <property type="evidence" value="ECO:0007669"/>
    <property type="project" value="Ensembl"/>
</dbReference>
<evidence type="ECO:0000256" key="5">
    <source>
        <dbReference type="ARBA" id="ARBA00022490"/>
    </source>
</evidence>
<evidence type="ECO:0000256" key="8">
    <source>
        <dbReference type="ARBA" id="ARBA00022859"/>
    </source>
</evidence>
<dbReference type="GO" id="GO:0045671">
    <property type="term" value="P:negative regulation of osteoclast differentiation"/>
    <property type="evidence" value="ECO:0007669"/>
    <property type="project" value="Ensembl"/>
</dbReference>
<sequence length="1151" mass="129600">MDRCWYHGNITRSRAEDLLSKVGKDGSFLVRASESVSSAYALFDICVVLVACVFQASEGVPVQYFNNLDELTEFYKKENMGLVWHLKYPVQHEEEEAVDEPEDDADLVPTPPVLPPRTFLTEFTASETKEVSPTYKNAKPVEISKLTLSETLLQRLEYQDTKEHLKLLQDYLRVHITSDLETVQMGSSNLPQLKKLLSGLCKGVYSEVSRTLPSLESMQKVFEQQLPPGIHQRSQMAGEANPANVVLKLSQLTSLLSSLEDKVQSPIVKSDSLGISPKSQLKVDVEMGKLIIKKAKDGPEDKFYTHKKILQLVKSQKFPNKLVIVLETEKEKTQRKEYVFADSKKREGFCQLLQQMKNKHSEQPEPDMITIFIGTWNMGATPPPKKISSWFLSKGQGKTRDDTADYIPHDIYVIGTQEDPLGEKEWLEILRQSLQAITSISFKVIANHTLWNIRIVVLAKPEHENRISHICTNNVKTGIANTLGNKGAVGVSFMFNGTSFWFVNSHLTSGSEKKQRRNQNYMSILRFLTLGDKKLSPFNITHRFTHLFWLGDLNYRLELSPMEAENIIQKIKQQQYTELLSSDQLLMERKEQKVKFLSFSPSSCEEEEITFAPTYRFERHTRENYVYTKQKATGMKYNLPSWCDRVLWKSYPLVHVVCQSYGCTSDIMTSDHSPVFATFEVAVTSQFVSKNDSKYTDTPGQIEFLHCYATLKTKSQTQFYIEFHSSCLESFVKSQEGENEEGNEGELVVRFPETLPKLTPIISDPEYLLDQHILISIKSSDSDESYGEGCIALQIGAKESLVPIHAVLTHHGEKTGTFQGEIKLQTSQGKQREKLYGKEMTLSPPPSPPAQNISNPNYLGMVTFSQQTSAPGQLKQNPSPDQPPAFWNYEPQLKDNISVMGHKESPSQSPLSPKATTQPAASRSIGARSQEQASTEGKSIVDSLLQDEMQSKPEMFDNPLYGLMSSKGKMMSKKDQDYTKPLRKECPAITDQSSLFAKSQDTDSNKSSSKQTSPPFLVPVPRIRSYTCSGQSEEKILSEKIQGKQKPSATLDSLAPLKKPVKPSRSEVGQSSQGQLSKPPLPSKSRAVLELQNVKGRDYRENSEFPHQGKHRTEEAPVGRTAMPVCCLWGLVAVGKAGIITCEILVYDKEI</sequence>
<gene>
    <name evidence="15" type="primary">INPP5D</name>
</gene>
<evidence type="ECO:0000256" key="1">
    <source>
        <dbReference type="ARBA" id="ARBA00004170"/>
    </source>
</evidence>
<dbReference type="GeneTree" id="ENSGT00940000156202"/>
<dbReference type="InterPro" id="IPR036691">
    <property type="entry name" value="Endo/exonu/phosph_ase_sf"/>
</dbReference>
<dbReference type="Gene3D" id="3.30.505.10">
    <property type="entry name" value="SH2 domain"/>
    <property type="match status" value="1"/>
</dbReference>
<dbReference type="Pfam" id="PF24147">
    <property type="entry name" value="C2_SHIP1-2_2nd"/>
    <property type="match status" value="1"/>
</dbReference>
<feature type="compositionally biased region" description="Polar residues" evidence="13">
    <location>
        <begin position="868"/>
        <end position="879"/>
    </location>
</feature>
<feature type="region of interest" description="Disordered" evidence="13">
    <location>
        <begin position="838"/>
        <end position="857"/>
    </location>
</feature>
<dbReference type="AlphaFoldDB" id="A0A8D0HF06"/>